<name>A0A3L7A1C1_9HYPH</name>
<sequence length="461" mass="48263">MTNRTDANLTLAFAEELAAITPAALTERDLAQLDLLVFDYVGVAYGGAARPWIVALHRWAERYRGTGPARIIASDLEVTPEVAAFVNGAAGHSFELDDTHEASMSHPGAVVIPAALAVASETGASGRDVLAAIAAGYEAMARIGIAARAERVIAAGHHPTAVFGVFGAVVAAGKLKGFSAQQIAAAWGHALSLSAGSMQFSQEVSGAEVKRLHAGYAARAGVLAAEVVEAGIPGPTRGLDGRYGFLALYGHDAIPEALTRMGARGLAIHDMSFKPYACCRLLHSMIDGLRTTTDGFAQAQEARIRAILVRGPRKLAEQHMVRRPDTPMAAQYSLPFTVGAALAFGPERYDAYEPGNLADPRILAFADLVEVGHDAAMEAAYPEHFGTEVEVTFADGSTRTERVLDSLGTPVHPMTGDALRAKALGLIGGRLEADAFDRLVGEVTALKGAADVGPLQAAVAR</sequence>
<dbReference type="PANTHER" id="PTHR16943:SF8">
    <property type="entry name" value="2-METHYLCITRATE DEHYDRATASE"/>
    <property type="match status" value="1"/>
</dbReference>
<feature type="domain" description="MmgE/PrpD C-terminal" evidence="3">
    <location>
        <begin position="276"/>
        <end position="434"/>
    </location>
</feature>
<dbReference type="Pfam" id="PF03972">
    <property type="entry name" value="MmgE_PrpD_N"/>
    <property type="match status" value="1"/>
</dbReference>
<evidence type="ECO:0000313" key="4">
    <source>
        <dbReference type="EMBL" id="RLP73232.1"/>
    </source>
</evidence>
<evidence type="ECO:0000313" key="5">
    <source>
        <dbReference type="Proteomes" id="UP000269692"/>
    </source>
</evidence>
<dbReference type="Pfam" id="PF19305">
    <property type="entry name" value="MmgE_PrpD_C"/>
    <property type="match status" value="1"/>
</dbReference>
<dbReference type="PANTHER" id="PTHR16943">
    <property type="entry name" value="2-METHYLCITRATE DEHYDRATASE-RELATED"/>
    <property type="match status" value="1"/>
</dbReference>
<evidence type="ECO:0000259" key="2">
    <source>
        <dbReference type="Pfam" id="PF03972"/>
    </source>
</evidence>
<dbReference type="SUPFAM" id="SSF103378">
    <property type="entry name" value="2-methylcitrate dehydratase PrpD"/>
    <property type="match status" value="1"/>
</dbReference>
<proteinExistence type="inferred from homology"/>
<comment type="caution">
    <text evidence="4">The sequence shown here is derived from an EMBL/GenBank/DDBJ whole genome shotgun (WGS) entry which is preliminary data.</text>
</comment>
<organism evidence="4 5">
    <name type="scientific">Xanthobacter tagetidis</name>
    <dbReference type="NCBI Taxonomy" id="60216"/>
    <lineage>
        <taxon>Bacteria</taxon>
        <taxon>Pseudomonadati</taxon>
        <taxon>Pseudomonadota</taxon>
        <taxon>Alphaproteobacteria</taxon>
        <taxon>Hyphomicrobiales</taxon>
        <taxon>Xanthobacteraceae</taxon>
        <taxon>Xanthobacter</taxon>
    </lineage>
</organism>
<dbReference type="AlphaFoldDB" id="A0A3L7A1C1"/>
<reference evidence="4 5" key="1">
    <citation type="submission" date="2018-10" db="EMBL/GenBank/DDBJ databases">
        <title>Xanthobacter tagetidis genome sequencing and assembly.</title>
        <authorList>
            <person name="Maclea K.S."/>
            <person name="Goen A.E."/>
            <person name="Fatima S.A."/>
        </authorList>
    </citation>
    <scope>NUCLEOTIDE SEQUENCE [LARGE SCALE GENOMIC DNA]</scope>
    <source>
        <strain evidence="4 5">ATCC 700314</strain>
    </source>
</reference>
<comment type="similarity">
    <text evidence="1">Belongs to the PrpD family.</text>
</comment>
<dbReference type="RefSeq" id="WP_121625231.1">
    <property type="nucleotide sequence ID" value="NZ_JACIIW010000002.1"/>
</dbReference>
<dbReference type="InterPro" id="IPR036148">
    <property type="entry name" value="MmgE/PrpD_sf"/>
</dbReference>
<dbReference type="InterPro" id="IPR045336">
    <property type="entry name" value="MmgE_PrpD_N"/>
</dbReference>
<dbReference type="GO" id="GO:0016829">
    <property type="term" value="F:lyase activity"/>
    <property type="evidence" value="ECO:0007669"/>
    <property type="project" value="InterPro"/>
</dbReference>
<dbReference type="InterPro" id="IPR042183">
    <property type="entry name" value="MmgE/PrpD_sf_1"/>
</dbReference>
<dbReference type="Gene3D" id="1.10.4100.10">
    <property type="entry name" value="2-methylcitrate dehydratase PrpD"/>
    <property type="match status" value="1"/>
</dbReference>
<keyword evidence="5" id="KW-1185">Reference proteome</keyword>
<dbReference type="InterPro" id="IPR005656">
    <property type="entry name" value="MmgE_PrpD"/>
</dbReference>
<dbReference type="InterPro" id="IPR045337">
    <property type="entry name" value="MmgE_PrpD_C"/>
</dbReference>
<evidence type="ECO:0000256" key="1">
    <source>
        <dbReference type="ARBA" id="ARBA00006174"/>
    </source>
</evidence>
<dbReference type="EMBL" id="RCTF01000023">
    <property type="protein sequence ID" value="RLP73232.1"/>
    <property type="molecule type" value="Genomic_DNA"/>
</dbReference>
<dbReference type="Proteomes" id="UP000269692">
    <property type="component" value="Unassembled WGS sequence"/>
</dbReference>
<accession>A0A3L7A1C1</accession>
<feature type="domain" description="MmgE/PrpD N-terminal" evidence="2">
    <location>
        <begin position="13"/>
        <end position="252"/>
    </location>
</feature>
<dbReference type="OrthoDB" id="9795089at2"/>
<protein>
    <submittedName>
        <fullName evidence="4">MmgE/PrpD family protein</fullName>
    </submittedName>
</protein>
<dbReference type="Gene3D" id="3.30.1330.120">
    <property type="entry name" value="2-methylcitrate dehydratase PrpD"/>
    <property type="match status" value="1"/>
</dbReference>
<dbReference type="InterPro" id="IPR042188">
    <property type="entry name" value="MmgE/PrpD_sf_2"/>
</dbReference>
<gene>
    <name evidence="4" type="ORF">D9R14_20535</name>
</gene>
<evidence type="ECO:0000259" key="3">
    <source>
        <dbReference type="Pfam" id="PF19305"/>
    </source>
</evidence>